<evidence type="ECO:0000313" key="1">
    <source>
        <dbReference type="EMBL" id="AEH07091.1"/>
    </source>
</evidence>
<dbReference type="eggNOG" id="arCOG04853">
    <property type="taxonomic scope" value="Archaea"/>
</dbReference>
<dbReference type="STRING" id="647113.Metok_1122"/>
<dbReference type="Proteomes" id="UP000009296">
    <property type="component" value="Chromosome"/>
</dbReference>
<accession>F8ANV0</accession>
<protein>
    <submittedName>
        <fullName evidence="1">Methanogenesis marker domain 9</fullName>
    </submittedName>
</protein>
<dbReference type="InterPro" id="IPR017671">
    <property type="entry name" value="Methan_mark_9"/>
</dbReference>
<gene>
    <name evidence="1" type="ordered locus">Metok_1122</name>
</gene>
<dbReference type="KEGG" id="mok:Metok_1122"/>
<organism evidence="1 2">
    <name type="scientific">Methanothermococcus okinawensis (strain DSM 14208 / JCM 11175 / IH1)</name>
    <dbReference type="NCBI Taxonomy" id="647113"/>
    <lineage>
        <taxon>Archaea</taxon>
        <taxon>Methanobacteriati</taxon>
        <taxon>Methanobacteriota</taxon>
        <taxon>Methanomada group</taxon>
        <taxon>Methanococci</taxon>
        <taxon>Methanococcales</taxon>
        <taxon>Methanococcaceae</taxon>
        <taxon>Methanothermococcus</taxon>
    </lineage>
</organism>
<evidence type="ECO:0000313" key="2">
    <source>
        <dbReference type="Proteomes" id="UP000009296"/>
    </source>
</evidence>
<dbReference type="HOGENOM" id="CLU_1727260_0_0_2"/>
<dbReference type="NCBIfam" id="TIGR03277">
    <property type="entry name" value="methan_mark_9"/>
    <property type="match status" value="1"/>
</dbReference>
<keyword evidence="2" id="KW-1185">Reference proteome</keyword>
<sequence>MWKNAPSHICRGGDLRGLAFCCPPIKNCPIHKALNILKMTPQEFIKIKENFGKKTRLGEGKNTCFGSLVWCCKITKPCPFRDSELLRIGMGEDEYMELKKELAEEILKNSKFFEEAVEFFEKKGFKKKTLKRHCLKQVI</sequence>
<name>F8ANV0_METOI</name>
<dbReference type="AlphaFoldDB" id="F8ANV0"/>
<proteinExistence type="predicted"/>
<reference evidence="1" key="1">
    <citation type="submission" date="2011-05" db="EMBL/GenBank/DDBJ databases">
        <title>Complete sequence of chromosome of Methanothermococcus okinawensis IH1.</title>
        <authorList>
            <consortium name="US DOE Joint Genome Institute"/>
            <person name="Lucas S."/>
            <person name="Han J."/>
            <person name="Lapidus A."/>
            <person name="Cheng J.-F."/>
            <person name="Goodwin L."/>
            <person name="Pitluck S."/>
            <person name="Peters L."/>
            <person name="Mikhailova N."/>
            <person name="Held B."/>
            <person name="Han C."/>
            <person name="Tapia R."/>
            <person name="Land M."/>
            <person name="Hauser L."/>
            <person name="Kyrpides N."/>
            <person name="Ivanova N."/>
            <person name="Pagani I."/>
            <person name="Sieprawska-Lupa M."/>
            <person name="Takai K."/>
            <person name="Miyazaki J."/>
            <person name="Whitman W."/>
            <person name="Woyke T."/>
        </authorList>
    </citation>
    <scope>NUCLEOTIDE SEQUENCE</scope>
    <source>
        <strain evidence="1">IH1</strain>
    </source>
</reference>
<dbReference type="EMBL" id="CP002792">
    <property type="protein sequence ID" value="AEH07091.1"/>
    <property type="molecule type" value="Genomic_DNA"/>
</dbReference>